<reference evidence="1 2" key="1">
    <citation type="submission" date="2017-07" db="EMBL/GenBank/DDBJ databases">
        <title>In vitro design and evaluation of phage cocktails against multidrug-resistant Aeromonas salmonicida.</title>
        <authorList>
            <person name="Chen L."/>
            <person name="Yuan S."/>
            <person name="Ma Y."/>
        </authorList>
    </citation>
    <scope>NUCLEOTIDE SEQUENCE [LARGE SCALE GENOMIC DNA]</scope>
</reference>
<dbReference type="GeneID" id="55604743"/>
<evidence type="ECO:0000313" key="1">
    <source>
        <dbReference type="EMBL" id="ASU00176.1"/>
    </source>
</evidence>
<protein>
    <submittedName>
        <fullName evidence="1">Uncharacterized protein</fullName>
    </submittedName>
</protein>
<proteinExistence type="predicted"/>
<dbReference type="KEGG" id="vg:55604743"/>
<dbReference type="RefSeq" id="YP_009834676.1">
    <property type="nucleotide sequence ID" value="NC_048673.1"/>
</dbReference>
<name>A0A223LE51_9CAUD</name>
<dbReference type="Proteomes" id="UP000226092">
    <property type="component" value="Segment"/>
</dbReference>
<keyword evidence="2" id="KW-1185">Reference proteome</keyword>
<accession>A0A223LE51</accession>
<dbReference type="EMBL" id="MF448340">
    <property type="protein sequence ID" value="ASU00176.1"/>
    <property type="molecule type" value="Genomic_DNA"/>
</dbReference>
<organism evidence="1 2">
    <name type="scientific">Aeromonas phage AS-zj</name>
    <dbReference type="NCBI Taxonomy" id="2024208"/>
    <lineage>
        <taxon>Viruses</taxon>
        <taxon>Duplodnaviria</taxon>
        <taxon>Heunggongvirae</taxon>
        <taxon>Uroviricota</taxon>
        <taxon>Caudoviricetes</taxon>
        <taxon>Pantevenvirales</taxon>
        <taxon>Straboviridae</taxon>
        <taxon>Emmerichvirinae</taxon>
        <taxon>Ceceduovirus</taxon>
        <taxon>Ceceduovirus aszj</taxon>
    </lineage>
</organism>
<sequence>MQINWREHIKTEEHLRAYIDLDRTEFNDYLISTSWDILTHRNGVRVQVVNYPLVRELYTYIFSKLGYDVSGDKYIIGNSVIKFTNVLDIPRGSFYRYVFEG</sequence>
<evidence type="ECO:0000313" key="2">
    <source>
        <dbReference type="Proteomes" id="UP000226092"/>
    </source>
</evidence>